<evidence type="ECO:0000259" key="2">
    <source>
        <dbReference type="Pfam" id="PF08387"/>
    </source>
</evidence>
<feature type="domain" description="FBD" evidence="2">
    <location>
        <begin position="375"/>
        <end position="411"/>
    </location>
</feature>
<dbReference type="Proteomes" id="UP001231189">
    <property type="component" value="Unassembled WGS sequence"/>
</dbReference>
<proteinExistence type="predicted"/>
<dbReference type="Gene3D" id="3.80.10.10">
    <property type="entry name" value="Ribonuclease Inhibitor"/>
    <property type="match status" value="1"/>
</dbReference>
<dbReference type="Pfam" id="PF08387">
    <property type="entry name" value="FBD"/>
    <property type="match status" value="1"/>
</dbReference>
<evidence type="ECO:0000259" key="3">
    <source>
        <dbReference type="Pfam" id="PF24758"/>
    </source>
</evidence>
<evidence type="ECO:0000313" key="5">
    <source>
        <dbReference type="Proteomes" id="UP001231189"/>
    </source>
</evidence>
<dbReference type="Pfam" id="PF24758">
    <property type="entry name" value="LRR_At5g56370"/>
    <property type="match status" value="1"/>
</dbReference>
<dbReference type="PANTHER" id="PTHR32141">
    <property type="match status" value="1"/>
</dbReference>
<evidence type="ECO:0008006" key="6">
    <source>
        <dbReference type="Google" id="ProtNLM"/>
    </source>
</evidence>
<protein>
    <recommendedName>
        <fullName evidence="6">FBD domain-containing protein</fullName>
    </recommendedName>
</protein>
<dbReference type="InterPro" id="IPR055411">
    <property type="entry name" value="LRR_FXL15/At3g58940/PEG3-like"/>
</dbReference>
<dbReference type="InterPro" id="IPR055302">
    <property type="entry name" value="F-box_dom-containing"/>
</dbReference>
<keyword evidence="5" id="KW-1185">Reference proteome</keyword>
<dbReference type="PANTHER" id="PTHR32141:SF186">
    <property type="entry name" value="FBD DOMAIN-CONTAINING PROTEIN"/>
    <property type="match status" value="1"/>
</dbReference>
<accession>A0AAD8U1H8</accession>
<evidence type="ECO:0000256" key="1">
    <source>
        <dbReference type="SAM" id="MobiDB-lite"/>
    </source>
</evidence>
<dbReference type="SUPFAM" id="SSF81383">
    <property type="entry name" value="F-box domain"/>
    <property type="match status" value="1"/>
</dbReference>
<dbReference type="EMBL" id="JAUUTY010000001">
    <property type="protein sequence ID" value="KAK1698166.1"/>
    <property type="molecule type" value="Genomic_DNA"/>
</dbReference>
<dbReference type="SUPFAM" id="SSF52047">
    <property type="entry name" value="RNI-like"/>
    <property type="match status" value="1"/>
</dbReference>
<feature type="region of interest" description="Disordered" evidence="1">
    <location>
        <begin position="1"/>
        <end position="29"/>
    </location>
</feature>
<dbReference type="InterPro" id="IPR036047">
    <property type="entry name" value="F-box-like_dom_sf"/>
</dbReference>
<organism evidence="4 5">
    <name type="scientific">Lolium multiflorum</name>
    <name type="common">Italian ryegrass</name>
    <name type="synonym">Lolium perenne subsp. multiflorum</name>
    <dbReference type="NCBI Taxonomy" id="4521"/>
    <lineage>
        <taxon>Eukaryota</taxon>
        <taxon>Viridiplantae</taxon>
        <taxon>Streptophyta</taxon>
        <taxon>Embryophyta</taxon>
        <taxon>Tracheophyta</taxon>
        <taxon>Spermatophyta</taxon>
        <taxon>Magnoliopsida</taxon>
        <taxon>Liliopsida</taxon>
        <taxon>Poales</taxon>
        <taxon>Poaceae</taxon>
        <taxon>BOP clade</taxon>
        <taxon>Pooideae</taxon>
        <taxon>Poodae</taxon>
        <taxon>Poeae</taxon>
        <taxon>Poeae Chloroplast Group 2 (Poeae type)</taxon>
        <taxon>Loliodinae</taxon>
        <taxon>Loliinae</taxon>
        <taxon>Lolium</taxon>
    </lineage>
</organism>
<evidence type="ECO:0000313" key="4">
    <source>
        <dbReference type="EMBL" id="KAK1698166.1"/>
    </source>
</evidence>
<name>A0AAD8U1H8_LOLMU</name>
<dbReference type="AlphaFoldDB" id="A0AAD8U1H8"/>
<reference evidence="4" key="1">
    <citation type="submission" date="2023-07" db="EMBL/GenBank/DDBJ databases">
        <title>A chromosome-level genome assembly of Lolium multiflorum.</title>
        <authorList>
            <person name="Chen Y."/>
            <person name="Copetti D."/>
            <person name="Kolliker R."/>
            <person name="Studer B."/>
        </authorList>
    </citation>
    <scope>NUCLEOTIDE SEQUENCE</scope>
    <source>
        <strain evidence="4">02402/16</strain>
        <tissue evidence="4">Leaf</tissue>
    </source>
</reference>
<sequence length="472" mass="53655">MPATPTPEAIDLEAMVVEKSSEPPPGAEKDEEQLLDHISCVSDHILGEIISLLPLKEGARTQVLSSRWRRLWRHSPLNLDFRGLPTSDNMLSSRCVLVSDILAAHKGSGRRLCLPGNHIQCRADALDAWLRSPALNNLQELEFYFYGKRYCAPDLVLLLPPPASIFRFSSTLRVAIISNCYLTDDAVEMLRFKQLRRLALVHVKISEVSLHKIISTGCPGLECLLLSTISGVRCHRINSPTLRSIGIRSSFVELIIEDAPSLERLLYPEMNKGMKTTVISAPKLEILGCIPEKYRDSRIVFGSTVIQAGLRIDNLATVVRTVKILAIHMPFFDQDSVIDLMRCFPCMEKLYAKEANQPCEQNRWNRKNWNLLTSLDFRLRTIVLRCYCKTYFQVNFATFFMLNSRMLETMRLEVASCNYNEHFFAEQHEMLQMEKRASRGARLCFTTGCHHEVSGTMHLDDLDSINPFDCGC</sequence>
<feature type="domain" description="F-box/LRR-repeat protein 15/At3g58940/PEG3-like LRR" evidence="3">
    <location>
        <begin position="126"/>
        <end position="351"/>
    </location>
</feature>
<dbReference type="InterPro" id="IPR032675">
    <property type="entry name" value="LRR_dom_sf"/>
</dbReference>
<comment type="caution">
    <text evidence="4">The sequence shown here is derived from an EMBL/GenBank/DDBJ whole genome shotgun (WGS) entry which is preliminary data.</text>
</comment>
<gene>
    <name evidence="4" type="ORF">QYE76_014863</name>
</gene>
<dbReference type="InterPro" id="IPR006566">
    <property type="entry name" value="FBD"/>
</dbReference>